<dbReference type="Proteomes" id="UP001140206">
    <property type="component" value="Chromosome 3"/>
</dbReference>
<comment type="caution">
    <text evidence="3">The sequence shown here is derived from an EMBL/GenBank/DDBJ whole genome shotgun (WGS) entry which is preliminary data.</text>
</comment>
<dbReference type="AlphaFoldDB" id="A0AAV8E8K9"/>
<feature type="domain" description="LysM" evidence="2">
    <location>
        <begin position="64"/>
        <end position="108"/>
    </location>
</feature>
<dbReference type="Pfam" id="PF01476">
    <property type="entry name" value="LysM"/>
    <property type="match status" value="1"/>
</dbReference>
<dbReference type="CDD" id="cd00118">
    <property type="entry name" value="LysM"/>
    <property type="match status" value="1"/>
</dbReference>
<evidence type="ECO:0000313" key="3">
    <source>
        <dbReference type="EMBL" id="KAJ4777427.1"/>
    </source>
</evidence>
<dbReference type="Gene3D" id="3.10.350.10">
    <property type="entry name" value="LysM domain"/>
    <property type="match status" value="1"/>
</dbReference>
<reference evidence="3" key="1">
    <citation type="submission" date="2022-08" db="EMBL/GenBank/DDBJ databases">
        <authorList>
            <person name="Marques A."/>
        </authorList>
    </citation>
    <scope>NUCLEOTIDE SEQUENCE</scope>
    <source>
        <strain evidence="3">RhyPub2mFocal</strain>
        <tissue evidence="3">Leaves</tissue>
    </source>
</reference>
<dbReference type="PANTHER" id="PTHR20932">
    <property type="entry name" value="LYSM AND PUTATIVE PEPTIDOGLYCAN-BINDING DOMAIN-CONTAINING PROTEIN"/>
    <property type="match status" value="1"/>
</dbReference>
<dbReference type="InterPro" id="IPR036779">
    <property type="entry name" value="LysM_dom_sf"/>
</dbReference>
<dbReference type="PROSITE" id="PS51782">
    <property type="entry name" value="LYSM"/>
    <property type="match status" value="1"/>
</dbReference>
<dbReference type="PANTHER" id="PTHR20932:SF36">
    <property type="entry name" value="OS03G0110600 PROTEIN"/>
    <property type="match status" value="1"/>
</dbReference>
<dbReference type="EMBL" id="JAMFTS010000003">
    <property type="protein sequence ID" value="KAJ4777427.1"/>
    <property type="molecule type" value="Genomic_DNA"/>
</dbReference>
<evidence type="ECO:0000256" key="1">
    <source>
        <dbReference type="SAM" id="MobiDB-lite"/>
    </source>
</evidence>
<sequence length="341" mass="37781">MERGRRNGGFEFEFESNGFHGGIGVKSSEIESIVVVSSSNSSPARSFVHPPSPPSPSSTYLNYIEHRVSKMDTLAGIAIKYGVEVADIRRLNGLSTDLQMFAHKILKIPLPGRHPPSHYESNGSDNTREQTPPRRPHEEILDSLSLQSLKLKPPRHQKVSPAMSLLQGYYSLSPPPKPSIKGNETELTLLNLKKTKSLCLDEEPLFLNHSNSEPPPNRHKKTLSLVNGEITEEGSDYDKKIRRRQKADVSPEKLSSSKPKGLPLWPKHSQQNLTAMGGDSLIPDGFLTVRKSSSTSDLQDSDSGYTSSLLSKWSLKPEFALPIFDSIPNPIATWRNKAAKD</sequence>
<evidence type="ECO:0000259" key="2">
    <source>
        <dbReference type="PROSITE" id="PS51782"/>
    </source>
</evidence>
<evidence type="ECO:0000313" key="4">
    <source>
        <dbReference type="Proteomes" id="UP001140206"/>
    </source>
</evidence>
<dbReference type="InterPro" id="IPR045030">
    <property type="entry name" value="LYSM1-4"/>
</dbReference>
<feature type="compositionally biased region" description="Basic and acidic residues" evidence="1">
    <location>
        <begin position="126"/>
        <end position="136"/>
    </location>
</feature>
<dbReference type="SMART" id="SM00257">
    <property type="entry name" value="LysM"/>
    <property type="match status" value="1"/>
</dbReference>
<gene>
    <name evidence="3" type="ORF">LUZ62_061684</name>
</gene>
<dbReference type="SUPFAM" id="SSF54106">
    <property type="entry name" value="LysM domain"/>
    <property type="match status" value="1"/>
</dbReference>
<feature type="region of interest" description="Disordered" evidence="1">
    <location>
        <begin position="230"/>
        <end position="266"/>
    </location>
</feature>
<name>A0AAV8E8K9_9POAL</name>
<dbReference type="InterPro" id="IPR018392">
    <property type="entry name" value="LysM"/>
</dbReference>
<proteinExistence type="predicted"/>
<protein>
    <submittedName>
        <fullName evidence="3">Peptidoglycan-binding LysM domain-containing protein</fullName>
    </submittedName>
</protein>
<organism evidence="3 4">
    <name type="scientific">Rhynchospora pubera</name>
    <dbReference type="NCBI Taxonomy" id="906938"/>
    <lineage>
        <taxon>Eukaryota</taxon>
        <taxon>Viridiplantae</taxon>
        <taxon>Streptophyta</taxon>
        <taxon>Embryophyta</taxon>
        <taxon>Tracheophyta</taxon>
        <taxon>Spermatophyta</taxon>
        <taxon>Magnoliopsida</taxon>
        <taxon>Liliopsida</taxon>
        <taxon>Poales</taxon>
        <taxon>Cyperaceae</taxon>
        <taxon>Cyperoideae</taxon>
        <taxon>Rhynchosporeae</taxon>
        <taxon>Rhynchospora</taxon>
    </lineage>
</organism>
<keyword evidence="4" id="KW-1185">Reference proteome</keyword>
<accession>A0AAV8E8K9</accession>
<feature type="region of interest" description="Disordered" evidence="1">
    <location>
        <begin position="112"/>
        <end position="136"/>
    </location>
</feature>